<dbReference type="CDD" id="cd01335">
    <property type="entry name" value="Radical_SAM"/>
    <property type="match status" value="1"/>
</dbReference>
<comment type="catalytic activity">
    <reaction evidence="11 12">
        <text>GTP + AH2 + S-adenosyl-L-methionine = (8S)-3',8-cyclo-7,8-dihydroguanosine 5'-triphosphate + 5'-deoxyadenosine + L-methionine + A + H(+)</text>
        <dbReference type="Rhea" id="RHEA:49576"/>
        <dbReference type="ChEBI" id="CHEBI:13193"/>
        <dbReference type="ChEBI" id="CHEBI:15378"/>
        <dbReference type="ChEBI" id="CHEBI:17319"/>
        <dbReference type="ChEBI" id="CHEBI:17499"/>
        <dbReference type="ChEBI" id="CHEBI:37565"/>
        <dbReference type="ChEBI" id="CHEBI:57844"/>
        <dbReference type="ChEBI" id="CHEBI:59789"/>
        <dbReference type="ChEBI" id="CHEBI:131766"/>
        <dbReference type="EC" id="4.1.99.22"/>
    </reaction>
</comment>
<dbReference type="InterPro" id="IPR013785">
    <property type="entry name" value="Aldolase_TIM"/>
</dbReference>
<feature type="binding site" evidence="12">
    <location>
        <begin position="255"/>
        <end position="257"/>
    </location>
    <ligand>
        <name>GTP</name>
        <dbReference type="ChEBI" id="CHEBI:37565"/>
    </ligand>
</feature>
<evidence type="ECO:0000256" key="4">
    <source>
        <dbReference type="ARBA" id="ARBA00022723"/>
    </source>
</evidence>
<keyword evidence="7 12" id="KW-0411">Iron-sulfur</keyword>
<dbReference type="GO" id="GO:0061799">
    <property type="term" value="F:cyclic pyranopterin monophosphate synthase activity"/>
    <property type="evidence" value="ECO:0007669"/>
    <property type="project" value="TreeGrafter"/>
</dbReference>
<comment type="subunit">
    <text evidence="12">Monomer and homodimer.</text>
</comment>
<dbReference type="SFLD" id="SFLDG01386">
    <property type="entry name" value="main_SPASM_domain-containing"/>
    <property type="match status" value="1"/>
</dbReference>
<dbReference type="HAMAP" id="MF_01225_B">
    <property type="entry name" value="MoaA_B"/>
    <property type="match status" value="1"/>
</dbReference>
<dbReference type="GO" id="GO:1904047">
    <property type="term" value="F:S-adenosyl-L-methionine binding"/>
    <property type="evidence" value="ECO:0007669"/>
    <property type="project" value="UniProtKB-UniRule"/>
</dbReference>
<name>A0A140LAK4_9FIRM</name>
<evidence type="ECO:0000256" key="3">
    <source>
        <dbReference type="ARBA" id="ARBA00022691"/>
    </source>
</evidence>
<dbReference type="NCBIfam" id="TIGR02666">
    <property type="entry name" value="moaA"/>
    <property type="match status" value="1"/>
</dbReference>
<feature type="binding site" evidence="12">
    <location>
        <position position="267"/>
    </location>
    <ligand>
        <name>[4Fe-4S] cluster</name>
        <dbReference type="ChEBI" id="CHEBI:49883"/>
        <label>2</label>
        <note>4Fe-4S-substrate</note>
    </ligand>
</feature>
<keyword evidence="4 12" id="KW-0479">Metal-binding</keyword>
<evidence type="ECO:0000256" key="2">
    <source>
        <dbReference type="ARBA" id="ARBA00022485"/>
    </source>
</evidence>
<dbReference type="RefSeq" id="WP_068554636.1">
    <property type="nucleotide sequence ID" value="NZ_LOEE01000013.1"/>
</dbReference>
<evidence type="ECO:0000256" key="6">
    <source>
        <dbReference type="ARBA" id="ARBA00023004"/>
    </source>
</evidence>
<evidence type="ECO:0000256" key="5">
    <source>
        <dbReference type="ARBA" id="ARBA00022741"/>
    </source>
</evidence>
<dbReference type="GO" id="GO:0046872">
    <property type="term" value="F:metal ion binding"/>
    <property type="evidence" value="ECO:0007669"/>
    <property type="project" value="UniProtKB-KW"/>
</dbReference>
<reference evidence="14 15" key="1">
    <citation type="submission" date="2015-12" db="EMBL/GenBank/DDBJ databases">
        <title>Draft genome sequence of the thermoanaerobe Thermotalea metallivorans, an isolate from the runoff channel of the Great Artesian Basin, Australia.</title>
        <authorList>
            <person name="Patel B.K."/>
        </authorList>
    </citation>
    <scope>NUCLEOTIDE SEQUENCE [LARGE SCALE GENOMIC DNA]</scope>
    <source>
        <strain evidence="14 15">B2-1</strain>
    </source>
</reference>
<feature type="binding site" evidence="12">
    <location>
        <position position="24"/>
    </location>
    <ligand>
        <name>[4Fe-4S] cluster</name>
        <dbReference type="ChEBI" id="CHEBI:49883"/>
        <label>1</label>
        <note>4Fe-4S-S-AdoMet</note>
    </ligand>
</feature>
<proteinExistence type="inferred from homology"/>
<dbReference type="SFLD" id="SFLDG01067">
    <property type="entry name" value="SPASM/twitch_domain_containing"/>
    <property type="match status" value="1"/>
</dbReference>
<keyword evidence="10 12" id="KW-0456">Lyase</keyword>
<feature type="binding site" evidence="12">
    <location>
        <position position="27"/>
    </location>
    <ligand>
        <name>[4Fe-4S] cluster</name>
        <dbReference type="ChEBI" id="CHEBI:49883"/>
        <label>1</label>
        <note>4Fe-4S-S-AdoMet</note>
    </ligand>
</feature>
<comment type="function">
    <text evidence="12">Catalyzes the cyclization of GTP to (8S)-3',8-cyclo-7,8-dihydroguanosine 5'-triphosphate.</text>
</comment>
<dbReference type="GO" id="GO:0051539">
    <property type="term" value="F:4 iron, 4 sulfur cluster binding"/>
    <property type="evidence" value="ECO:0007669"/>
    <property type="project" value="UniProtKB-UniRule"/>
</dbReference>
<comment type="pathway">
    <text evidence="12">Cofactor biosynthesis; molybdopterin biosynthesis.</text>
</comment>
<feature type="binding site" evidence="12">
    <location>
        <position position="155"/>
    </location>
    <ligand>
        <name>GTP</name>
        <dbReference type="ChEBI" id="CHEBI:37565"/>
    </ligand>
</feature>
<dbReference type="PATRIC" id="fig|520762.4.peg.488"/>
<dbReference type="InterPro" id="IPR040064">
    <property type="entry name" value="MoaA-like"/>
</dbReference>
<dbReference type="CDD" id="cd21117">
    <property type="entry name" value="Twitch_MoaA"/>
    <property type="match status" value="1"/>
</dbReference>
<organism evidence="14 15">
    <name type="scientific">Thermotalea metallivorans</name>
    <dbReference type="NCBI Taxonomy" id="520762"/>
    <lineage>
        <taxon>Bacteria</taxon>
        <taxon>Bacillati</taxon>
        <taxon>Bacillota</taxon>
        <taxon>Clostridia</taxon>
        <taxon>Peptostreptococcales</taxon>
        <taxon>Thermotaleaceae</taxon>
        <taxon>Thermotalea</taxon>
    </lineage>
</organism>
<dbReference type="PANTHER" id="PTHR22960">
    <property type="entry name" value="MOLYBDOPTERIN COFACTOR SYNTHESIS PROTEIN A"/>
    <property type="match status" value="1"/>
</dbReference>
<keyword evidence="5 12" id="KW-0547">Nucleotide-binding</keyword>
<feature type="binding site" evidence="12">
    <location>
        <position position="13"/>
    </location>
    <ligand>
        <name>GTP</name>
        <dbReference type="ChEBI" id="CHEBI:37565"/>
    </ligand>
</feature>
<dbReference type="GO" id="GO:0061798">
    <property type="term" value="F:GTP 3',8'-cyclase activity"/>
    <property type="evidence" value="ECO:0007669"/>
    <property type="project" value="UniProtKB-UniRule"/>
</dbReference>
<dbReference type="Pfam" id="PF04055">
    <property type="entry name" value="Radical_SAM"/>
    <property type="match status" value="1"/>
</dbReference>
<dbReference type="InterPro" id="IPR000385">
    <property type="entry name" value="MoaA_NifB_PqqE_Fe-S-bd_CS"/>
</dbReference>
<feature type="domain" description="Radical SAM core" evidence="13">
    <location>
        <begin position="4"/>
        <end position="222"/>
    </location>
</feature>
<dbReference type="SFLD" id="SFLDG01383">
    <property type="entry name" value="cyclic_pyranopterin_phosphate"/>
    <property type="match status" value="1"/>
</dbReference>
<dbReference type="STRING" id="520762.AN619_04320"/>
<evidence type="ECO:0000313" key="15">
    <source>
        <dbReference type="Proteomes" id="UP000070456"/>
    </source>
</evidence>
<evidence type="ECO:0000256" key="1">
    <source>
        <dbReference type="ARBA" id="ARBA00012167"/>
    </source>
</evidence>
<keyword evidence="6 12" id="KW-0408">Iron</keyword>
<dbReference type="InterPro" id="IPR013483">
    <property type="entry name" value="MoaA"/>
</dbReference>
<dbReference type="SMART" id="SM00729">
    <property type="entry name" value="Elp3"/>
    <property type="match status" value="1"/>
</dbReference>
<dbReference type="Gene3D" id="3.20.20.70">
    <property type="entry name" value="Aldolase class I"/>
    <property type="match status" value="1"/>
</dbReference>
<feature type="binding site" evidence="12">
    <location>
        <position position="63"/>
    </location>
    <ligand>
        <name>GTP</name>
        <dbReference type="ChEBI" id="CHEBI:37565"/>
    </ligand>
</feature>
<dbReference type="GO" id="GO:0006777">
    <property type="term" value="P:Mo-molybdopterin cofactor biosynthetic process"/>
    <property type="evidence" value="ECO:0007669"/>
    <property type="project" value="UniProtKB-UniRule"/>
</dbReference>
<sequence length="321" mass="36095">MEDTLGRNINYLRVSVTDLCNLRCQYCMPEEGIAKKHHGEILSLEEIFQVVKTAADLGIHKVRITGGEPLVRKGILELIENIANLQKIKDLAMTTNGILLRQYASDLKAAGLKRVNISLDTLREERYKNITRGGKFKAVWEGIEAARKAGLCPIKINVVLIGDFNDDEIEDFAKLTLEESMEVRFIELMPIGQAAAWAKNRFISNHTAKERIKGLIPVYDGDRSSPAKYYQLPGGKGKIGFINPISNHFCKHCNRIRLTADGRLKPCLHWDQEMDVKAALRAGVEDLGEIIQKTILAKPLQHTLNRSDHAPVERDMYRIGG</sequence>
<evidence type="ECO:0000259" key="13">
    <source>
        <dbReference type="PROSITE" id="PS51918"/>
    </source>
</evidence>
<feature type="binding site" evidence="12">
    <location>
        <position position="250"/>
    </location>
    <ligand>
        <name>[4Fe-4S] cluster</name>
        <dbReference type="ChEBI" id="CHEBI:49883"/>
        <label>2</label>
        <note>4Fe-4S-substrate</note>
    </ligand>
</feature>
<evidence type="ECO:0000313" key="14">
    <source>
        <dbReference type="EMBL" id="KXG77579.1"/>
    </source>
</evidence>
<dbReference type="PROSITE" id="PS01305">
    <property type="entry name" value="MOAA_NIFB_PQQE"/>
    <property type="match status" value="1"/>
</dbReference>
<keyword evidence="3 12" id="KW-0949">S-adenosyl-L-methionine</keyword>
<dbReference type="InterPro" id="IPR010505">
    <property type="entry name" value="MoaA_twitch"/>
</dbReference>
<feature type="binding site" evidence="12">
    <location>
        <position position="189"/>
    </location>
    <ligand>
        <name>S-adenosyl-L-methionine</name>
        <dbReference type="ChEBI" id="CHEBI:59789"/>
    </ligand>
</feature>
<comment type="caution">
    <text evidence="14">The sequence shown here is derived from an EMBL/GenBank/DDBJ whole genome shotgun (WGS) entry which is preliminary data.</text>
</comment>
<protein>
    <recommendedName>
        <fullName evidence="1 12">GTP 3',8-cyclase</fullName>
        <ecNumber evidence="1 12">4.1.99.22</ecNumber>
    </recommendedName>
    <alternativeName>
        <fullName evidence="12">Molybdenum cofactor biosynthesis protein A</fullName>
    </alternativeName>
</protein>
<keyword evidence="9 12" id="KW-0501">Molybdenum cofactor biosynthesis</keyword>
<dbReference type="NCBIfam" id="NF001199">
    <property type="entry name" value="PRK00164.2-1"/>
    <property type="match status" value="1"/>
</dbReference>
<keyword evidence="8 12" id="KW-0342">GTP-binding</keyword>
<evidence type="ECO:0000256" key="9">
    <source>
        <dbReference type="ARBA" id="ARBA00023150"/>
    </source>
</evidence>
<dbReference type="GO" id="GO:0005525">
    <property type="term" value="F:GTP binding"/>
    <property type="evidence" value="ECO:0007669"/>
    <property type="project" value="UniProtKB-UniRule"/>
</dbReference>
<dbReference type="PROSITE" id="PS51918">
    <property type="entry name" value="RADICAL_SAM"/>
    <property type="match status" value="1"/>
</dbReference>
<evidence type="ECO:0000256" key="11">
    <source>
        <dbReference type="ARBA" id="ARBA00048697"/>
    </source>
</evidence>
<comment type="similarity">
    <text evidence="12">Belongs to the radical SAM superfamily. MoaA family.</text>
</comment>
<feature type="binding site" evidence="12">
    <location>
        <position position="253"/>
    </location>
    <ligand>
        <name>[4Fe-4S] cluster</name>
        <dbReference type="ChEBI" id="CHEBI:49883"/>
        <label>2</label>
        <note>4Fe-4S-substrate</note>
    </ligand>
</feature>
<dbReference type="InterPro" id="IPR058240">
    <property type="entry name" value="rSAM_sf"/>
</dbReference>
<dbReference type="InterPro" id="IPR006638">
    <property type="entry name" value="Elp3/MiaA/NifB-like_rSAM"/>
</dbReference>
<dbReference type="InterPro" id="IPR050105">
    <property type="entry name" value="MoCo_biosynth_MoaA/MoaC"/>
</dbReference>
<feature type="binding site" evidence="12">
    <location>
        <position position="67"/>
    </location>
    <ligand>
        <name>S-adenosyl-L-methionine</name>
        <dbReference type="ChEBI" id="CHEBI:59789"/>
    </ligand>
</feature>
<keyword evidence="15" id="KW-1185">Reference proteome</keyword>
<gene>
    <name evidence="12 14" type="primary">moaA</name>
    <name evidence="14" type="ORF">AN619_04320</name>
</gene>
<dbReference type="SUPFAM" id="SSF102114">
    <property type="entry name" value="Radical SAM enzymes"/>
    <property type="match status" value="1"/>
</dbReference>
<dbReference type="OrthoDB" id="9763993at2"/>
<evidence type="ECO:0000256" key="8">
    <source>
        <dbReference type="ARBA" id="ARBA00023134"/>
    </source>
</evidence>
<dbReference type="Proteomes" id="UP000070456">
    <property type="component" value="Unassembled WGS sequence"/>
</dbReference>
<keyword evidence="2 12" id="KW-0004">4Fe-4S</keyword>
<feature type="binding site" evidence="12">
    <location>
        <position position="26"/>
    </location>
    <ligand>
        <name>S-adenosyl-L-methionine</name>
        <dbReference type="ChEBI" id="CHEBI:59789"/>
    </ligand>
</feature>
<evidence type="ECO:0000256" key="7">
    <source>
        <dbReference type="ARBA" id="ARBA00023014"/>
    </source>
</evidence>
<comment type="cofactor">
    <cofactor evidence="12">
        <name>[4Fe-4S] cluster</name>
        <dbReference type="ChEBI" id="CHEBI:49883"/>
    </cofactor>
    <text evidence="12">Binds 2 [4Fe-4S] clusters. Binds 1 [4Fe-4S] cluster coordinated with 3 cysteines and an exchangeable S-adenosyl-L-methionine and 1 [4Fe-4S] cluster coordinated with 3 cysteines and the GTP-derived substrate.</text>
</comment>
<dbReference type="SFLD" id="SFLDS00029">
    <property type="entry name" value="Radical_SAM"/>
    <property type="match status" value="1"/>
</dbReference>
<dbReference type="Pfam" id="PF06463">
    <property type="entry name" value="Mob_synth_C"/>
    <property type="match status" value="1"/>
</dbReference>
<dbReference type="EMBL" id="LOEE01000013">
    <property type="protein sequence ID" value="KXG77579.1"/>
    <property type="molecule type" value="Genomic_DNA"/>
</dbReference>
<dbReference type="PANTHER" id="PTHR22960:SF0">
    <property type="entry name" value="MOLYBDENUM COFACTOR BIOSYNTHESIS PROTEIN 1"/>
    <property type="match status" value="1"/>
</dbReference>
<dbReference type="EC" id="4.1.99.22" evidence="1 12"/>
<evidence type="ECO:0000256" key="12">
    <source>
        <dbReference type="HAMAP-Rule" id="MF_01225"/>
    </source>
</evidence>
<dbReference type="UniPathway" id="UPA00344"/>
<evidence type="ECO:0000256" key="10">
    <source>
        <dbReference type="ARBA" id="ARBA00023239"/>
    </source>
</evidence>
<dbReference type="InterPro" id="IPR007197">
    <property type="entry name" value="rSAM"/>
</dbReference>
<accession>A0A140LAK4</accession>
<feature type="binding site" evidence="12">
    <location>
        <position position="20"/>
    </location>
    <ligand>
        <name>[4Fe-4S] cluster</name>
        <dbReference type="ChEBI" id="CHEBI:49883"/>
        <label>1</label>
        <note>4Fe-4S-S-AdoMet</note>
    </ligand>
</feature>
<feature type="binding site" evidence="12">
    <location>
        <position position="118"/>
    </location>
    <ligand>
        <name>S-adenosyl-L-methionine</name>
        <dbReference type="ChEBI" id="CHEBI:59789"/>
    </ligand>
</feature>
<feature type="binding site" evidence="12">
    <location>
        <position position="94"/>
    </location>
    <ligand>
        <name>GTP</name>
        <dbReference type="ChEBI" id="CHEBI:37565"/>
    </ligand>
</feature>
<dbReference type="AlphaFoldDB" id="A0A140LAK4"/>